<dbReference type="InterPro" id="IPR010290">
    <property type="entry name" value="TM_effector"/>
</dbReference>
<dbReference type="Gene3D" id="1.20.1250.20">
    <property type="entry name" value="MFS general substrate transporter like domains"/>
    <property type="match status" value="1"/>
</dbReference>
<keyword evidence="9" id="KW-1185">Reference proteome</keyword>
<dbReference type="EMBL" id="JBHLTC010000005">
    <property type="protein sequence ID" value="MFC0623476.1"/>
    <property type="molecule type" value="Genomic_DNA"/>
</dbReference>
<dbReference type="InterPro" id="IPR036259">
    <property type="entry name" value="MFS_trans_sf"/>
</dbReference>
<comment type="caution">
    <text evidence="8">The sequence shown here is derived from an EMBL/GenBank/DDBJ whole genome shotgun (WGS) entry which is preliminary data.</text>
</comment>
<feature type="transmembrane region" description="Helical" evidence="7">
    <location>
        <begin position="109"/>
        <end position="135"/>
    </location>
</feature>
<name>A0ABV6QFR6_9ACTN</name>
<comment type="subcellular location">
    <subcellularLocation>
        <location evidence="1">Cell membrane</location>
        <topology evidence="1">Multi-pass membrane protein</topology>
    </subcellularLocation>
</comment>
<gene>
    <name evidence="8" type="ORF">ACFFGN_05340</name>
</gene>
<keyword evidence="5 7" id="KW-1133">Transmembrane helix</keyword>
<evidence type="ECO:0000256" key="1">
    <source>
        <dbReference type="ARBA" id="ARBA00004651"/>
    </source>
</evidence>
<evidence type="ECO:0000256" key="3">
    <source>
        <dbReference type="ARBA" id="ARBA00022475"/>
    </source>
</evidence>
<organism evidence="8 9">
    <name type="scientific">Kribbella deserti</name>
    <dbReference type="NCBI Taxonomy" id="1926257"/>
    <lineage>
        <taxon>Bacteria</taxon>
        <taxon>Bacillati</taxon>
        <taxon>Actinomycetota</taxon>
        <taxon>Actinomycetes</taxon>
        <taxon>Propionibacteriales</taxon>
        <taxon>Kribbellaceae</taxon>
        <taxon>Kribbella</taxon>
    </lineage>
</organism>
<dbReference type="Proteomes" id="UP001589890">
    <property type="component" value="Unassembled WGS sequence"/>
</dbReference>
<evidence type="ECO:0000256" key="5">
    <source>
        <dbReference type="ARBA" id="ARBA00022989"/>
    </source>
</evidence>
<feature type="transmembrane region" description="Helical" evidence="7">
    <location>
        <begin position="266"/>
        <end position="284"/>
    </location>
</feature>
<keyword evidence="6 7" id="KW-0472">Membrane</keyword>
<dbReference type="CDD" id="cd06173">
    <property type="entry name" value="MFS_MefA_like"/>
    <property type="match status" value="1"/>
</dbReference>
<keyword evidence="3" id="KW-1003">Cell membrane</keyword>
<evidence type="ECO:0000313" key="9">
    <source>
        <dbReference type="Proteomes" id="UP001589890"/>
    </source>
</evidence>
<feature type="transmembrane region" description="Helical" evidence="7">
    <location>
        <begin position="80"/>
        <end position="103"/>
    </location>
</feature>
<dbReference type="PANTHER" id="PTHR23513">
    <property type="entry name" value="INTEGRAL MEMBRANE EFFLUX PROTEIN-RELATED"/>
    <property type="match status" value="1"/>
</dbReference>
<keyword evidence="2" id="KW-0813">Transport</keyword>
<feature type="transmembrane region" description="Helical" evidence="7">
    <location>
        <begin position="231"/>
        <end position="254"/>
    </location>
</feature>
<protein>
    <submittedName>
        <fullName evidence="8">MFS transporter</fullName>
    </submittedName>
</protein>
<feature type="transmembrane region" description="Helical" evidence="7">
    <location>
        <begin position="383"/>
        <end position="401"/>
    </location>
</feature>
<dbReference type="PANTHER" id="PTHR23513:SF6">
    <property type="entry name" value="MAJOR FACILITATOR SUPERFAMILY ASSOCIATED DOMAIN-CONTAINING PROTEIN"/>
    <property type="match status" value="1"/>
</dbReference>
<reference evidence="8 9" key="1">
    <citation type="submission" date="2024-09" db="EMBL/GenBank/DDBJ databases">
        <authorList>
            <person name="Sun Q."/>
            <person name="Mori K."/>
        </authorList>
    </citation>
    <scope>NUCLEOTIDE SEQUENCE [LARGE SCALE GENOMIC DNA]</scope>
    <source>
        <strain evidence="8 9">CGMCC 1.15906</strain>
    </source>
</reference>
<feature type="transmembrane region" description="Helical" evidence="7">
    <location>
        <begin position="147"/>
        <end position="168"/>
    </location>
</feature>
<evidence type="ECO:0000256" key="7">
    <source>
        <dbReference type="SAM" id="Phobius"/>
    </source>
</evidence>
<evidence type="ECO:0000256" key="4">
    <source>
        <dbReference type="ARBA" id="ARBA00022692"/>
    </source>
</evidence>
<dbReference type="Pfam" id="PF05977">
    <property type="entry name" value="MFS_3"/>
    <property type="match status" value="1"/>
</dbReference>
<accession>A0ABV6QFR6</accession>
<feature type="transmembrane region" description="Helical" evidence="7">
    <location>
        <begin position="14"/>
        <end position="36"/>
    </location>
</feature>
<feature type="transmembrane region" description="Helical" evidence="7">
    <location>
        <begin position="174"/>
        <end position="192"/>
    </location>
</feature>
<sequence>MSQTTEVSLLRDKVFMYFLLARTVAVLGSAITSVALPLLVFQVTSSPLITSLVTAVQVLPYLVFGLVAGAMADRLPRRRLMLACQAVSAAALLTVPLASWLGGLTAPHAVAVAAVVATSFVWFDAASFGALPALVGRARIVPANSMVWTVTTLVGLGGPVVGGVLVAAVGAAPALSFDAASYVVAGALLALIGRSFDAPGARAEGQPRERLRTGIKEGLQFVWQHPVVRSLTLLGVGNSITGGAVSALLVVFAVRDLGLSEDGGGVGLVVGIVAAGAFLAAVALPRLTSRVPIGWITIATLTTSPLALLLTAAAPSLPWATVPLLLWSLTSTLTILNGINARQIVTPLELQARVNTTARMLAWGGTPLGALAGGLLAEAASARFAYAVMSTAVLVSAVLAWRSPLRHRAFATTNHPASEPAG</sequence>
<dbReference type="SUPFAM" id="SSF103473">
    <property type="entry name" value="MFS general substrate transporter"/>
    <property type="match status" value="1"/>
</dbReference>
<proteinExistence type="predicted"/>
<keyword evidence="4 7" id="KW-0812">Transmembrane</keyword>
<evidence type="ECO:0000256" key="2">
    <source>
        <dbReference type="ARBA" id="ARBA00022448"/>
    </source>
</evidence>
<feature type="transmembrane region" description="Helical" evidence="7">
    <location>
        <begin position="319"/>
        <end position="339"/>
    </location>
</feature>
<dbReference type="RefSeq" id="WP_380044175.1">
    <property type="nucleotide sequence ID" value="NZ_JBHLTC010000005.1"/>
</dbReference>
<evidence type="ECO:0000313" key="8">
    <source>
        <dbReference type="EMBL" id="MFC0623476.1"/>
    </source>
</evidence>
<evidence type="ECO:0000256" key="6">
    <source>
        <dbReference type="ARBA" id="ARBA00023136"/>
    </source>
</evidence>
<feature type="transmembrane region" description="Helical" evidence="7">
    <location>
        <begin position="48"/>
        <end position="68"/>
    </location>
</feature>
<feature type="transmembrane region" description="Helical" evidence="7">
    <location>
        <begin position="291"/>
        <end position="313"/>
    </location>
</feature>
<feature type="transmembrane region" description="Helical" evidence="7">
    <location>
        <begin position="360"/>
        <end position="377"/>
    </location>
</feature>